<name>A0A8H2HT55_ORBOL</name>
<evidence type="ECO:0000313" key="3">
    <source>
        <dbReference type="EMBL" id="TGJ70293.1"/>
    </source>
</evidence>
<dbReference type="Proteomes" id="UP000297595">
    <property type="component" value="Unassembled WGS sequence"/>
</dbReference>
<sequence>MHARAYGRLNYRLEIYDLKILRQPHFPDLENLLRVSTKKMASSLIRARAFPRLALLRIYILISFLLFSPSSAYWLKLKWTGMEVSEGTTIDGSKPDDDDYPNCQRINKPLSSPSDSQIDAVSVLNGYDNNMLYAMGLWLDLDCEGDPDVFIRWVSDDQNGVPSWQVVDLTRIGGMSTAVAKYNALMLVPLEELDGSYADFSAPAGVGDGGYVILDGETNQILRTAPFSSGGEGPIVQYGTIGSRTSIYDPARDLLKLDPIDSLRGDKPTKVETEHIEVKIEPPLEALDGESAETSKSGQLRLRVKDKSMPVLRAAGDIYDKGSTSKLIKQTTQNMLQGRPNTEFIKAYEEPLPKDVADDFRKSLGEASARKGLKLEHGQDTAPTLRSLAQEEALRRAGVNPDNVNSGPKTINDLLLGPSFWPELYKPGDKDPYGAMGIIPENLQADYWNALQSNTDNGNPVDVLPVHQLSALIENRMFGESRDRPENIRPDRFENRLQRSFPDRTDRPVLEKPKAWADDPTQHPTYKPPSTKIEVEPEGQVKVEDTTVQVQQAQAPVPQANINNAPSGPPVEDPDPFLNVPINENYFKFRLRRH</sequence>
<keyword evidence="2" id="KW-0812">Transmembrane</keyword>
<dbReference type="AlphaFoldDB" id="A0A8H2HT55"/>
<protein>
    <submittedName>
        <fullName evidence="3">Uncharacterized protein</fullName>
    </submittedName>
</protein>
<feature type="transmembrane region" description="Helical" evidence="2">
    <location>
        <begin position="54"/>
        <end position="75"/>
    </location>
</feature>
<organism evidence="3 4">
    <name type="scientific">Orbilia oligospora</name>
    <name type="common">Nematode-trapping fungus</name>
    <name type="synonym">Arthrobotrys oligospora</name>
    <dbReference type="NCBI Taxonomy" id="2813651"/>
    <lineage>
        <taxon>Eukaryota</taxon>
        <taxon>Fungi</taxon>
        <taxon>Dikarya</taxon>
        <taxon>Ascomycota</taxon>
        <taxon>Pezizomycotina</taxon>
        <taxon>Orbiliomycetes</taxon>
        <taxon>Orbiliales</taxon>
        <taxon>Orbiliaceae</taxon>
        <taxon>Orbilia</taxon>
    </lineage>
</organism>
<accession>A0A8H2HT55</accession>
<proteinExistence type="predicted"/>
<comment type="caution">
    <text evidence="3">The sequence shown here is derived from an EMBL/GenBank/DDBJ whole genome shotgun (WGS) entry which is preliminary data.</text>
</comment>
<feature type="compositionally biased region" description="Basic and acidic residues" evidence="1">
    <location>
        <begin position="502"/>
        <end position="521"/>
    </location>
</feature>
<feature type="region of interest" description="Disordered" evidence="1">
    <location>
        <begin position="556"/>
        <end position="578"/>
    </location>
</feature>
<evidence type="ECO:0000256" key="2">
    <source>
        <dbReference type="SAM" id="Phobius"/>
    </source>
</evidence>
<evidence type="ECO:0000313" key="4">
    <source>
        <dbReference type="Proteomes" id="UP000297595"/>
    </source>
</evidence>
<gene>
    <name evidence="3" type="ORF">EYR41_006267</name>
</gene>
<feature type="region of interest" description="Disordered" evidence="1">
    <location>
        <begin position="502"/>
        <end position="532"/>
    </location>
</feature>
<keyword evidence="2" id="KW-0472">Membrane</keyword>
<feature type="compositionally biased region" description="Low complexity" evidence="1">
    <location>
        <begin position="556"/>
        <end position="566"/>
    </location>
</feature>
<keyword evidence="2" id="KW-1133">Transmembrane helix</keyword>
<reference evidence="3 4" key="1">
    <citation type="submission" date="2019-03" db="EMBL/GenBank/DDBJ databases">
        <title>Nematode-trapping fungi genome.</title>
        <authorList>
            <person name="Vidal-Diez De Ulzurrun G."/>
        </authorList>
    </citation>
    <scope>NUCLEOTIDE SEQUENCE [LARGE SCALE GENOMIC DNA]</scope>
    <source>
        <strain evidence="3 4">TWF154</strain>
    </source>
</reference>
<dbReference type="EMBL" id="SOZJ01000003">
    <property type="protein sequence ID" value="TGJ70293.1"/>
    <property type="molecule type" value="Genomic_DNA"/>
</dbReference>
<evidence type="ECO:0000256" key="1">
    <source>
        <dbReference type="SAM" id="MobiDB-lite"/>
    </source>
</evidence>